<dbReference type="Pfam" id="PF01522">
    <property type="entry name" value="Polysacc_deac_1"/>
    <property type="match status" value="1"/>
</dbReference>
<dbReference type="NCBIfam" id="TIGR03938">
    <property type="entry name" value="deacetyl_PgaB"/>
    <property type="match status" value="1"/>
</dbReference>
<dbReference type="PROSITE" id="PS51257">
    <property type="entry name" value="PROKAR_LIPOPROTEIN"/>
    <property type="match status" value="1"/>
</dbReference>
<dbReference type="PROSITE" id="PS51677">
    <property type="entry name" value="NODB"/>
    <property type="match status" value="1"/>
</dbReference>
<dbReference type="Pfam" id="PF14883">
    <property type="entry name" value="GHL13"/>
    <property type="match status" value="1"/>
</dbReference>
<dbReference type="InterPro" id="IPR002509">
    <property type="entry name" value="NODB_dom"/>
</dbReference>
<gene>
    <name evidence="4" type="primary">pgaB</name>
    <name evidence="4" type="ORF">O4H32_00175</name>
</gene>
<organism evidence="4 5">
    <name type="scientific">Castellaniella denitrificans</name>
    <dbReference type="NCBI Taxonomy" id="56119"/>
    <lineage>
        <taxon>Bacteria</taxon>
        <taxon>Pseudomonadati</taxon>
        <taxon>Pseudomonadota</taxon>
        <taxon>Betaproteobacteria</taxon>
        <taxon>Burkholderiales</taxon>
        <taxon>Alcaligenaceae</taxon>
        <taxon>Castellaniella</taxon>
    </lineage>
</organism>
<feature type="domain" description="NodB homology" evidence="3">
    <location>
        <begin position="109"/>
        <end position="353"/>
    </location>
</feature>
<dbReference type="InterPro" id="IPR032772">
    <property type="entry name" value="PGA_deacetylase_PgaB_C"/>
</dbReference>
<keyword evidence="4" id="KW-0378">Hydrolase</keyword>
<dbReference type="Gene3D" id="3.20.20.80">
    <property type="entry name" value="Glycosidases"/>
    <property type="match status" value="1"/>
</dbReference>
<reference evidence="4" key="1">
    <citation type="submission" date="2022-12" db="EMBL/GenBank/DDBJ databases">
        <title>Bacterial isolates from different developmental stages of Nematostella vectensis.</title>
        <authorList>
            <person name="Fraune S."/>
        </authorList>
    </citation>
    <scope>NUCLEOTIDE SEQUENCE</scope>
    <source>
        <strain evidence="4">G21619-S1</strain>
    </source>
</reference>
<feature type="chain" id="PRO_5045330377" evidence="2">
    <location>
        <begin position="25"/>
        <end position="674"/>
    </location>
</feature>
<dbReference type="InterPro" id="IPR011330">
    <property type="entry name" value="Glyco_hydro/deAcase_b/a-brl"/>
</dbReference>
<protein>
    <submittedName>
        <fullName evidence="4">Poly-beta-1,6-N-acetyl-D-glucosamine N-deacetylase PgaB</fullName>
        <ecNumber evidence="4">3.5.1.-</ecNumber>
    </submittedName>
</protein>
<dbReference type="EMBL" id="JAPWHE010000001">
    <property type="protein sequence ID" value="MCZ4328369.1"/>
    <property type="molecule type" value="Genomic_DNA"/>
</dbReference>
<dbReference type="EC" id="3.5.1.-" evidence="4"/>
<name>A0ABT4LZ85_9BURK</name>
<proteinExistence type="predicted"/>
<evidence type="ECO:0000313" key="5">
    <source>
        <dbReference type="Proteomes" id="UP001068379"/>
    </source>
</evidence>
<evidence type="ECO:0000259" key="3">
    <source>
        <dbReference type="PROSITE" id="PS51677"/>
    </source>
</evidence>
<accession>A0ABT4LZ85</accession>
<evidence type="ECO:0000313" key="4">
    <source>
        <dbReference type="EMBL" id="MCZ4328369.1"/>
    </source>
</evidence>
<comment type="caution">
    <text evidence="4">The sequence shown here is derived from an EMBL/GenBank/DDBJ whole genome shotgun (WGS) entry which is preliminary data.</text>
</comment>
<dbReference type="RefSeq" id="WP_269355595.1">
    <property type="nucleotide sequence ID" value="NZ_JAPWHE010000001.1"/>
</dbReference>
<dbReference type="InterPro" id="IPR023854">
    <property type="entry name" value="PGA_deacetylase_PgaB"/>
</dbReference>
<sequence>MPRSFTFGPRLLFLACLLTLLAGCARDIPAFTPPDERPVASVDRPWPANHVLALAYHDVEDSDPDQRFLAVRTDQLVAQLEWLRNNGYQAVSVDQILAAGHGGKPLPPKAVLLSFDDGYRSFPSRVFPILKAMNWPAVWAPVGRWIDTPPDQPVRFGDLRVPRDRFATWEDVREMARSGLVEIASHTDDLHHGIPANPQGNTEPAAATRRYDTGARAYETDAAYRQRITEDVRRITRKIRQATGTTPRVWVWPYGAASGEALDIIRTQGYRMALTLDEGLAPVDAPLSMPRMLVTDSPDMRTFARSVVGAESRGDFRVAQVDLDYVYDPDPGQTDRNLGALVQRIADLGINTVFLQAYADPEGDGLARSVYFPNRRLPMRADLFNRAVWQLRNRARVKVYAWMPVLSFDLAPDIARVVRQNPARPDEPPGPDPEQYRRLSPFDPRARAAITDLYEDMARAAPIDGILFHDDAVLSDFEDAGPDALAAYRRADLPDSIQALRADPDTLRRWTRFKSLALVDFTLSLAQRVRAIRGPQVRTARNLYAEPILNPASEAWYAQNPDDFLRAYDWTVPMAMPLMERVPMARADAWIERLVAAMRRRPGGLDRTVFELQAREWSLPGRPAVDSRILAGWMRRLQRAGVRHFGYYPDDFAQDQPALQNIRPAISTAWYPHR</sequence>
<dbReference type="SUPFAM" id="SSF88713">
    <property type="entry name" value="Glycoside hydrolase/deacetylase"/>
    <property type="match status" value="1"/>
</dbReference>
<dbReference type="Proteomes" id="UP001068379">
    <property type="component" value="Unassembled WGS sequence"/>
</dbReference>
<evidence type="ECO:0000256" key="1">
    <source>
        <dbReference type="ARBA" id="ARBA00022729"/>
    </source>
</evidence>
<dbReference type="PANTHER" id="PTHR34216">
    <property type="match status" value="1"/>
</dbReference>
<dbReference type="NCBIfam" id="NF011177">
    <property type="entry name" value="PRK14582.1"/>
    <property type="match status" value="1"/>
</dbReference>
<dbReference type="GO" id="GO:0016787">
    <property type="term" value="F:hydrolase activity"/>
    <property type="evidence" value="ECO:0007669"/>
    <property type="project" value="UniProtKB-KW"/>
</dbReference>
<keyword evidence="5" id="KW-1185">Reference proteome</keyword>
<evidence type="ECO:0000256" key="2">
    <source>
        <dbReference type="SAM" id="SignalP"/>
    </source>
</evidence>
<dbReference type="Gene3D" id="3.20.20.370">
    <property type="entry name" value="Glycoside hydrolase/deacetylase"/>
    <property type="match status" value="1"/>
</dbReference>
<dbReference type="PANTHER" id="PTHR34216:SF7">
    <property type="entry name" value="POLY-BETA-1,6-N-ACETYL-D-GLUCOSAMINE N-DEACETYLASE"/>
    <property type="match status" value="1"/>
</dbReference>
<keyword evidence="1 2" id="KW-0732">Signal</keyword>
<dbReference type="InterPro" id="IPR051398">
    <property type="entry name" value="Polysacch_Deacetylase"/>
</dbReference>
<feature type="signal peptide" evidence="2">
    <location>
        <begin position="1"/>
        <end position="24"/>
    </location>
</feature>